<dbReference type="CDD" id="cd00818">
    <property type="entry name" value="IleRS_core"/>
    <property type="match status" value="1"/>
</dbReference>
<dbReference type="SUPFAM" id="SSF52374">
    <property type="entry name" value="Nucleotidylyl transferase"/>
    <property type="match status" value="1"/>
</dbReference>
<reference evidence="12" key="1">
    <citation type="journal article" date="2019" name="Int. J. Syst. Evol. Microbiol.">
        <title>The Global Catalogue of Microorganisms (GCM) 10K type strain sequencing project: providing services to taxonomists for standard genome sequencing and annotation.</title>
        <authorList>
            <consortium name="The Broad Institute Genomics Platform"/>
            <consortium name="The Broad Institute Genome Sequencing Center for Infectious Disease"/>
            <person name="Wu L."/>
            <person name="Ma J."/>
        </authorList>
    </citation>
    <scope>NUCLEOTIDE SEQUENCE [LARGE SCALE GENOMIC DNA]</scope>
    <source>
        <strain evidence="12">TBRC 5781</strain>
    </source>
</reference>
<comment type="catalytic activity">
    <reaction evidence="7 8">
        <text>tRNA(Ile) + L-isoleucine + ATP = L-isoleucyl-tRNA(Ile) + AMP + diphosphate</text>
        <dbReference type="Rhea" id="RHEA:11060"/>
        <dbReference type="Rhea" id="RHEA-COMP:9666"/>
        <dbReference type="Rhea" id="RHEA-COMP:9695"/>
        <dbReference type="ChEBI" id="CHEBI:30616"/>
        <dbReference type="ChEBI" id="CHEBI:33019"/>
        <dbReference type="ChEBI" id="CHEBI:58045"/>
        <dbReference type="ChEBI" id="CHEBI:78442"/>
        <dbReference type="ChEBI" id="CHEBI:78528"/>
        <dbReference type="ChEBI" id="CHEBI:456215"/>
        <dbReference type="EC" id="6.1.1.5"/>
    </reaction>
</comment>
<comment type="cofactor">
    <cofactor evidence="8">
        <name>Zn(2+)</name>
        <dbReference type="ChEBI" id="CHEBI:29105"/>
    </cofactor>
</comment>
<feature type="domain" description="Methionyl/Valyl/Leucyl/Isoleucyl-tRNA synthetase anticodon-binding" evidence="10">
    <location>
        <begin position="702"/>
        <end position="845"/>
    </location>
</feature>
<dbReference type="Gene3D" id="3.40.50.620">
    <property type="entry name" value="HUPs"/>
    <property type="match status" value="2"/>
</dbReference>
<keyword evidence="8" id="KW-0479">Metal-binding</keyword>
<evidence type="ECO:0000256" key="4">
    <source>
        <dbReference type="ARBA" id="ARBA00022917"/>
    </source>
</evidence>
<evidence type="ECO:0000259" key="9">
    <source>
        <dbReference type="Pfam" id="PF00133"/>
    </source>
</evidence>
<dbReference type="CDD" id="cd07961">
    <property type="entry name" value="Anticodon_Ia_Ile_ABEc"/>
    <property type="match status" value="1"/>
</dbReference>
<feature type="short sequence motif" description="'KMSKS' region" evidence="8">
    <location>
        <begin position="615"/>
        <end position="619"/>
    </location>
</feature>
<dbReference type="NCBIfam" id="TIGR00392">
    <property type="entry name" value="ileS"/>
    <property type="match status" value="1"/>
</dbReference>
<accession>A0ABV8E4Y9</accession>
<evidence type="ECO:0000256" key="1">
    <source>
        <dbReference type="ARBA" id="ARBA00022598"/>
    </source>
</evidence>
<comment type="subunit">
    <text evidence="8">Monomer.</text>
</comment>
<evidence type="ECO:0000313" key="12">
    <source>
        <dbReference type="Proteomes" id="UP001595697"/>
    </source>
</evidence>
<dbReference type="SUPFAM" id="SSF47323">
    <property type="entry name" value="Anticodon-binding domain of a subclass of class I aminoacyl-tRNA synthetases"/>
    <property type="match status" value="1"/>
</dbReference>
<keyword evidence="5 8" id="KW-0030">Aminoacyl-tRNA synthetase</keyword>
<evidence type="ECO:0000256" key="2">
    <source>
        <dbReference type="ARBA" id="ARBA00022741"/>
    </source>
</evidence>
<dbReference type="EC" id="6.1.1.5" evidence="8"/>
<evidence type="ECO:0000256" key="5">
    <source>
        <dbReference type="ARBA" id="ARBA00023146"/>
    </source>
</evidence>
<evidence type="ECO:0000256" key="7">
    <source>
        <dbReference type="ARBA" id="ARBA00048359"/>
    </source>
</evidence>
<keyword evidence="4 8" id="KW-0648">Protein biosynthesis</keyword>
<evidence type="ECO:0000313" key="11">
    <source>
        <dbReference type="EMBL" id="MFC3967214.1"/>
    </source>
</evidence>
<name>A0ABV8E4Y9_9HYPH</name>
<dbReference type="InterPro" id="IPR009008">
    <property type="entry name" value="Val/Leu/Ile-tRNA-synth_edit"/>
</dbReference>
<feature type="domain" description="Aminoacyl-tRNA synthetase class Ia" evidence="9">
    <location>
        <begin position="22"/>
        <end position="648"/>
    </location>
</feature>
<dbReference type="InterPro" id="IPR009080">
    <property type="entry name" value="tRNAsynth_Ia_anticodon-bd"/>
</dbReference>
<dbReference type="Gene3D" id="3.90.740.10">
    <property type="entry name" value="Valyl/Leucyl/Isoleucyl-tRNA synthetase, editing domain"/>
    <property type="match status" value="1"/>
</dbReference>
<comment type="function">
    <text evidence="6 8">Catalyzes the attachment of isoleucine to tRNA(Ile). As IleRS can inadvertently accommodate and process structurally similar amino acids such as valine, to avoid such errors it has two additional distinct tRNA(Ile)-dependent editing activities. One activity is designated as 'pretransfer' editing and involves the hydrolysis of activated Val-AMP. The other activity is designated 'posttransfer' editing and involves deacylation of mischarged Val-tRNA(Ile).</text>
</comment>
<keyword evidence="3 8" id="KW-0067">ATP-binding</keyword>
<evidence type="ECO:0000256" key="8">
    <source>
        <dbReference type="HAMAP-Rule" id="MF_02003"/>
    </source>
</evidence>
<dbReference type="InterPro" id="IPR014729">
    <property type="entry name" value="Rossmann-like_a/b/a_fold"/>
</dbReference>
<evidence type="ECO:0000256" key="3">
    <source>
        <dbReference type="ARBA" id="ARBA00022840"/>
    </source>
</evidence>
<comment type="domain">
    <text evidence="8">IleRS has two distinct active sites: one for aminoacylation and one for editing. The misactivated valine is translocated from the active site to the editing site, which sterically excludes the correctly activated isoleucine. The single editing site contains two valyl binding pockets, one specific for each substrate (Val-AMP or Val-tRNA(Ile)).</text>
</comment>
<dbReference type="InterPro" id="IPR023586">
    <property type="entry name" value="Ile-tRNA-ligase_type2"/>
</dbReference>
<gene>
    <name evidence="8 11" type="primary">ileS</name>
    <name evidence="11" type="ORF">ACFOVS_03510</name>
</gene>
<keyword evidence="1 8" id="KW-0436">Ligase</keyword>
<dbReference type="RefSeq" id="WP_247262851.1">
    <property type="nucleotide sequence ID" value="NZ_JALJQZ010000083.1"/>
</dbReference>
<dbReference type="Proteomes" id="UP001595697">
    <property type="component" value="Unassembled WGS sequence"/>
</dbReference>
<keyword evidence="12" id="KW-1185">Reference proteome</keyword>
<dbReference type="InterPro" id="IPR002301">
    <property type="entry name" value="Ile-tRNA-ligase"/>
</dbReference>
<dbReference type="InterPro" id="IPR002300">
    <property type="entry name" value="aa-tRNA-synth_Ia"/>
</dbReference>
<dbReference type="PANTHER" id="PTHR42780">
    <property type="entry name" value="SOLEUCYL-TRNA SYNTHETASE"/>
    <property type="match status" value="1"/>
</dbReference>
<organism evidence="11 12">
    <name type="scientific">Rhizobium lemnae</name>
    <dbReference type="NCBI Taxonomy" id="1214924"/>
    <lineage>
        <taxon>Bacteria</taxon>
        <taxon>Pseudomonadati</taxon>
        <taxon>Pseudomonadota</taxon>
        <taxon>Alphaproteobacteria</taxon>
        <taxon>Hyphomicrobiales</taxon>
        <taxon>Rhizobiaceae</taxon>
        <taxon>Rhizobium/Agrobacterium group</taxon>
        <taxon>Rhizobium</taxon>
    </lineage>
</organism>
<feature type="binding site" evidence="8">
    <location>
        <position position="618"/>
    </location>
    <ligand>
        <name>ATP</name>
        <dbReference type="ChEBI" id="CHEBI:30616"/>
    </ligand>
</feature>
<dbReference type="SUPFAM" id="SSF50677">
    <property type="entry name" value="ValRS/IleRS/LeuRS editing domain"/>
    <property type="match status" value="1"/>
</dbReference>
<evidence type="ECO:0000256" key="6">
    <source>
        <dbReference type="ARBA" id="ARBA00025217"/>
    </source>
</evidence>
<dbReference type="PANTHER" id="PTHR42780:SF1">
    <property type="entry name" value="ISOLEUCINE--TRNA LIGASE, CYTOPLASMIC"/>
    <property type="match status" value="1"/>
</dbReference>
<comment type="subcellular location">
    <subcellularLocation>
        <location evidence="8">Cytoplasm</location>
    </subcellularLocation>
</comment>
<dbReference type="EMBL" id="JBHSBD010000012">
    <property type="protein sequence ID" value="MFC3967214.1"/>
    <property type="molecule type" value="Genomic_DNA"/>
</dbReference>
<dbReference type="Pfam" id="PF08264">
    <property type="entry name" value="Anticodon_1"/>
    <property type="match status" value="1"/>
</dbReference>
<dbReference type="Pfam" id="PF19302">
    <property type="entry name" value="DUF5915"/>
    <property type="match status" value="1"/>
</dbReference>
<dbReference type="Pfam" id="PF00133">
    <property type="entry name" value="tRNA-synt_1"/>
    <property type="match status" value="1"/>
</dbReference>
<comment type="caution">
    <text evidence="11">The sequence shown here is derived from an EMBL/GenBank/DDBJ whole genome shotgun (WGS) entry which is preliminary data.</text>
</comment>
<protein>
    <recommendedName>
        <fullName evidence="8">Isoleucine--tRNA ligase</fullName>
        <ecNumber evidence="8">6.1.1.5</ecNumber>
    </recommendedName>
    <alternativeName>
        <fullName evidence="8">Isoleucyl-tRNA synthetase</fullName>
        <shortName evidence="8">IleRS</shortName>
    </alternativeName>
</protein>
<evidence type="ECO:0000259" key="10">
    <source>
        <dbReference type="Pfam" id="PF08264"/>
    </source>
</evidence>
<dbReference type="GO" id="GO:0004822">
    <property type="term" value="F:isoleucine-tRNA ligase activity"/>
    <property type="evidence" value="ECO:0007669"/>
    <property type="project" value="UniProtKB-EC"/>
</dbReference>
<dbReference type="InterPro" id="IPR013155">
    <property type="entry name" value="M/V/L/I-tRNA-synth_anticd-bd"/>
</dbReference>
<dbReference type="HAMAP" id="MF_02003">
    <property type="entry name" value="Ile_tRNA_synth_type2"/>
    <property type="match status" value="1"/>
</dbReference>
<dbReference type="InterPro" id="IPR033709">
    <property type="entry name" value="Anticodon_Ile_ABEc"/>
</dbReference>
<proteinExistence type="inferred from homology"/>
<keyword evidence="8" id="KW-0963">Cytoplasm</keyword>
<feature type="short sequence motif" description="'HIGH' region" evidence="8">
    <location>
        <begin position="58"/>
        <end position="68"/>
    </location>
</feature>
<dbReference type="PRINTS" id="PR00984">
    <property type="entry name" value="TRNASYNTHILE"/>
</dbReference>
<comment type="similarity">
    <text evidence="8">Belongs to the class-I aminoacyl-tRNA synthetase family. IleS type 2 subfamily.</text>
</comment>
<dbReference type="Gene3D" id="1.10.730.10">
    <property type="entry name" value="Isoleucyl-tRNA Synthetase, Domain 1"/>
    <property type="match status" value="1"/>
</dbReference>
<sequence>MKKQRYPDADQAPSFPQIEEAIQKRWVEGNIFERQVRRSPKLHPDGSSNQFVFYDGPPFANGLPHYGHVATGFVKDIIPRYQSMRGRHVDRRFGWDCHGLPAELEVEKELQVFGRDAILQYGIDKFNDECRRSVQRYTQEWEWYVNRSGRWVDFVGGYRTMDNSFMESVLWAFKALWNKGLIYEGYRVVPYSWAVQTPLSNFETRLDNSYRERTDPALTVSFRLNPRVEDPGPMRLLAWTTTPWTLPSNLALAVNPSLQYVALVKEGEYWIIAEEALHRYQKEFDGCHVGRSFSGSELIGRTYSPMFPYFQETRNAFRVLDGSFVSAEDGTGVVHLAPGFGEEDLAICNSNDVPVFVPVDEAGRFTAEISDYAGMNVFYEGNPNIIRDLKDRKDGTVVRHEQIVHSYPHCWRTDEPLIYKAITSWYVAVSQFRDRMVELNSGINWTPLHIRDGVFGKWLENARDWNISRNRFWGSPIPVWRSDDPTYPRIDVYGSIAELERDFGVKVDNLHRPVIDSLIRPNPDDPTGKSMMRRVPDVLDCWFESGSMPFAQMHYPFENKHEFERNFPGDFIVEYVAQTRGWFYTLMVLSTALFDVAPFRNCICHGVVLDENNQKLSKRLKNYPDLVDVFSTYGADALRWYMMSSALMSGGDLSIAKDGTDIGRAMRPVILRLWNAYVFFTLYANIDGINASFTTESTNILDRYIVSKTRILVADIQSKLDVFDIPGAYASSVSYADALNNWYIRNRRTTFWSGDHTPDKQAAYDTLYTCLLLACRALAPMLPYVTEHIYTNLTDEESVHLTDWPDVELLPSDADLVHQMDLARDVCSAALNIRDENRRRVRLPLRELTIVHPESAVLCGLVDIIAGEVNVKSVKLATDVTSYGVKQIKVDPSLGKVYGSKMKAVFEAQRSGNWHLRDDGKVAIADVLLEPGEFEIKIKPPEAIAAEPFDRGRGVAVLDIAVTEELQAEGWARDTIRLIQNGRKEANFDLVDRIQVAIQAHGVLRDALYAHQQVIQEGTLATVIGFDSELAKDAEGVVEDMLDGHKIRIAIARDHPL</sequence>
<keyword evidence="2 8" id="KW-0547">Nucleotide-binding</keyword>
<keyword evidence="8" id="KW-0862">Zinc</keyword>